<dbReference type="InterPro" id="IPR008949">
    <property type="entry name" value="Isoprenoid_synthase_dom_sf"/>
</dbReference>
<dbReference type="GO" id="GO:0016114">
    <property type="term" value="P:terpenoid biosynthetic process"/>
    <property type="evidence" value="ECO:0007669"/>
    <property type="project" value="UniProtKB-ARBA"/>
</dbReference>
<dbReference type="GO" id="GO:0046872">
    <property type="term" value="F:metal ion binding"/>
    <property type="evidence" value="ECO:0007669"/>
    <property type="project" value="UniProtKB-KW"/>
</dbReference>
<evidence type="ECO:0000256" key="1">
    <source>
        <dbReference type="ARBA" id="ARBA00001946"/>
    </source>
</evidence>
<dbReference type="SFLD" id="SFLDG01017">
    <property type="entry name" value="Polyprenyl_Transferase_Like"/>
    <property type="match status" value="1"/>
</dbReference>
<sequence length="308" mass="33403">MSDDIAVRVKEALRDLSRNVEDYLASCLEGRDIPDALRRSMEYSLLAGGKRLRPCLCLAWAELCGMKASRALPFASSIECIHTYSLVHDDLPAMDDDDMRRGKPSNHKQFGEATAILAGDGLLTEAFLFMTRADAEPAHVLEAVAVMARAAGAEGMVGGQVLDMEYTGRVLAAEGNPVTLDQLRTMHAMKTGALIRASCEAGAVLACGGEDRRRRAAAYGAHLGRAFQIVDDILDEVGDEKSLGKPVGSDRDKGKTTYVSLVGLERSRELAEEATQQALQALDGFRDADKSWLAFLQDLARYVLVRAV</sequence>
<keyword evidence="5" id="KW-0460">Magnesium</keyword>
<dbReference type="EMBL" id="QMIE01000004">
    <property type="protein sequence ID" value="TVM18247.1"/>
    <property type="molecule type" value="Genomic_DNA"/>
</dbReference>
<dbReference type="FunFam" id="1.10.600.10:FF:000001">
    <property type="entry name" value="Geranylgeranyl diphosphate synthase"/>
    <property type="match status" value="1"/>
</dbReference>
<dbReference type="Pfam" id="PF00348">
    <property type="entry name" value="polyprenyl_synt"/>
    <property type="match status" value="1"/>
</dbReference>
<dbReference type="SUPFAM" id="SSF48576">
    <property type="entry name" value="Terpenoid synthases"/>
    <property type="match status" value="1"/>
</dbReference>
<dbReference type="Gene3D" id="1.10.600.10">
    <property type="entry name" value="Farnesyl Diphosphate Synthase"/>
    <property type="match status" value="1"/>
</dbReference>
<comment type="similarity">
    <text evidence="2 7">Belongs to the FPP/GGPP synthase family.</text>
</comment>
<dbReference type="NCBIfam" id="NF045485">
    <property type="entry name" value="FPPsyn"/>
    <property type="match status" value="1"/>
</dbReference>
<keyword evidence="3 7" id="KW-0808">Transferase</keyword>
<dbReference type="GO" id="GO:0005737">
    <property type="term" value="C:cytoplasm"/>
    <property type="evidence" value="ECO:0007669"/>
    <property type="project" value="UniProtKB-ARBA"/>
</dbReference>
<name>A0A7M3MGL6_9BACT</name>
<evidence type="ECO:0000256" key="7">
    <source>
        <dbReference type="RuleBase" id="RU004466"/>
    </source>
</evidence>
<evidence type="ECO:0000313" key="8">
    <source>
        <dbReference type="EMBL" id="TVM18247.1"/>
    </source>
</evidence>
<dbReference type="CDD" id="cd00685">
    <property type="entry name" value="Trans_IPPS_HT"/>
    <property type="match status" value="1"/>
</dbReference>
<accession>A0A7M3MGL6</accession>
<dbReference type="PANTHER" id="PTHR43281:SF1">
    <property type="entry name" value="FARNESYL DIPHOSPHATE SYNTHASE"/>
    <property type="match status" value="1"/>
</dbReference>
<keyword evidence="6" id="KW-0414">Isoprene biosynthesis</keyword>
<dbReference type="GO" id="GO:0004659">
    <property type="term" value="F:prenyltransferase activity"/>
    <property type="evidence" value="ECO:0007669"/>
    <property type="project" value="InterPro"/>
</dbReference>
<protein>
    <submittedName>
        <fullName evidence="8">Polyprenyl synthetase family protein</fullName>
    </submittedName>
</protein>
<dbReference type="AlphaFoldDB" id="A0A7M3MGL6"/>
<organism evidence="8 9">
    <name type="scientific">Oceanidesulfovibrio indonesiensis</name>
    <dbReference type="NCBI Taxonomy" id="54767"/>
    <lineage>
        <taxon>Bacteria</taxon>
        <taxon>Pseudomonadati</taxon>
        <taxon>Thermodesulfobacteriota</taxon>
        <taxon>Desulfovibrionia</taxon>
        <taxon>Desulfovibrionales</taxon>
        <taxon>Desulfovibrionaceae</taxon>
        <taxon>Oceanidesulfovibrio</taxon>
    </lineage>
</organism>
<dbReference type="InterPro" id="IPR053378">
    <property type="entry name" value="Prenyl_diphosphate_synthase"/>
</dbReference>
<evidence type="ECO:0000256" key="4">
    <source>
        <dbReference type="ARBA" id="ARBA00022723"/>
    </source>
</evidence>
<dbReference type="OrthoDB" id="9805316at2"/>
<dbReference type="PROSITE" id="PS00723">
    <property type="entry name" value="POLYPRENYL_SYNTHASE_1"/>
    <property type="match status" value="1"/>
</dbReference>
<keyword evidence="4" id="KW-0479">Metal-binding</keyword>
<comment type="caution">
    <text evidence="8">The sequence shown here is derived from an EMBL/GenBank/DDBJ whole genome shotgun (WGS) entry which is preliminary data.</text>
</comment>
<dbReference type="PROSITE" id="PS00444">
    <property type="entry name" value="POLYPRENYL_SYNTHASE_2"/>
    <property type="match status" value="1"/>
</dbReference>
<evidence type="ECO:0000313" key="9">
    <source>
        <dbReference type="Proteomes" id="UP000448292"/>
    </source>
</evidence>
<evidence type="ECO:0000256" key="5">
    <source>
        <dbReference type="ARBA" id="ARBA00022842"/>
    </source>
</evidence>
<comment type="cofactor">
    <cofactor evidence="1">
        <name>Mg(2+)</name>
        <dbReference type="ChEBI" id="CHEBI:18420"/>
    </cofactor>
</comment>
<proteinExistence type="inferred from homology"/>
<dbReference type="InterPro" id="IPR000092">
    <property type="entry name" value="Polyprenyl_synt"/>
</dbReference>
<keyword evidence="9" id="KW-1185">Reference proteome</keyword>
<dbReference type="PANTHER" id="PTHR43281">
    <property type="entry name" value="FARNESYL DIPHOSPHATE SYNTHASE"/>
    <property type="match status" value="1"/>
</dbReference>
<dbReference type="SFLD" id="SFLDS00005">
    <property type="entry name" value="Isoprenoid_Synthase_Type_I"/>
    <property type="match status" value="1"/>
</dbReference>
<evidence type="ECO:0000256" key="6">
    <source>
        <dbReference type="ARBA" id="ARBA00023229"/>
    </source>
</evidence>
<dbReference type="InterPro" id="IPR033749">
    <property type="entry name" value="Polyprenyl_synt_CS"/>
</dbReference>
<evidence type="ECO:0000256" key="2">
    <source>
        <dbReference type="ARBA" id="ARBA00006706"/>
    </source>
</evidence>
<evidence type="ECO:0000256" key="3">
    <source>
        <dbReference type="ARBA" id="ARBA00022679"/>
    </source>
</evidence>
<reference evidence="8 9" key="1">
    <citation type="submission" date="2018-06" db="EMBL/GenBank/DDBJ databases">
        <title>Complete genome of Desulfovibrio indonesiensis P37SLT.</title>
        <authorList>
            <person name="Crispim J.S."/>
            <person name="Vidigal P.M.P."/>
            <person name="Silva L.C.F."/>
            <person name="Laguardia C.N."/>
            <person name="Araujo L.C."/>
            <person name="Dias R.S."/>
            <person name="Sousa M.P."/>
            <person name="Paula S.O."/>
            <person name="Silva C."/>
        </authorList>
    </citation>
    <scope>NUCLEOTIDE SEQUENCE [LARGE SCALE GENOMIC DNA]</scope>
    <source>
        <strain evidence="8 9">P37SLT</strain>
    </source>
</reference>
<dbReference type="RefSeq" id="WP_144302248.1">
    <property type="nucleotide sequence ID" value="NZ_QMIE01000004.1"/>
</dbReference>
<dbReference type="Proteomes" id="UP000448292">
    <property type="component" value="Unassembled WGS sequence"/>
</dbReference>
<gene>
    <name evidence="8" type="ORF">DPQ33_05695</name>
</gene>